<name>A0AA38NUX0_9AGAR</name>
<keyword evidence="3" id="KW-1185">Reference proteome</keyword>
<feature type="compositionally biased region" description="Basic and acidic residues" evidence="1">
    <location>
        <begin position="115"/>
        <end position="136"/>
    </location>
</feature>
<sequence>MNRVPNLFLPPFSPISTAHTVTAVPSKPTVSIHPPTPCTTPTAMPRKNSKIEKTRAPVETTTSSDKEFEEFKEGHRRYHYPPPRGEDFEAEVKVGQRHYHRHHHHRHPHDEEFEGREGRPHPHPHYDRKGPDETRTDTSTTSGVTGAVVMLIAHQPHSCS</sequence>
<evidence type="ECO:0000313" key="2">
    <source>
        <dbReference type="EMBL" id="KAJ3831064.1"/>
    </source>
</evidence>
<evidence type="ECO:0000256" key="1">
    <source>
        <dbReference type="SAM" id="MobiDB-lite"/>
    </source>
</evidence>
<feature type="compositionally biased region" description="Basic and acidic residues" evidence="1">
    <location>
        <begin position="84"/>
        <end position="94"/>
    </location>
</feature>
<dbReference type="EMBL" id="MU807852">
    <property type="protein sequence ID" value="KAJ3831064.1"/>
    <property type="molecule type" value="Genomic_DNA"/>
</dbReference>
<proteinExistence type="predicted"/>
<gene>
    <name evidence="2" type="ORF">F5878DRAFT_667971</name>
</gene>
<dbReference type="Proteomes" id="UP001163846">
    <property type="component" value="Unassembled WGS sequence"/>
</dbReference>
<comment type="caution">
    <text evidence="2">The sequence shown here is derived from an EMBL/GenBank/DDBJ whole genome shotgun (WGS) entry which is preliminary data.</text>
</comment>
<feature type="compositionally biased region" description="Basic and acidic residues" evidence="1">
    <location>
        <begin position="64"/>
        <end position="73"/>
    </location>
</feature>
<accession>A0AA38NUX0</accession>
<feature type="compositionally biased region" description="Basic residues" evidence="1">
    <location>
        <begin position="95"/>
        <end position="107"/>
    </location>
</feature>
<organism evidence="2 3">
    <name type="scientific">Lentinula raphanica</name>
    <dbReference type="NCBI Taxonomy" id="153919"/>
    <lineage>
        <taxon>Eukaryota</taxon>
        <taxon>Fungi</taxon>
        <taxon>Dikarya</taxon>
        <taxon>Basidiomycota</taxon>
        <taxon>Agaricomycotina</taxon>
        <taxon>Agaricomycetes</taxon>
        <taxon>Agaricomycetidae</taxon>
        <taxon>Agaricales</taxon>
        <taxon>Marasmiineae</taxon>
        <taxon>Omphalotaceae</taxon>
        <taxon>Lentinula</taxon>
    </lineage>
</organism>
<reference evidence="2" key="1">
    <citation type="submission" date="2022-08" db="EMBL/GenBank/DDBJ databases">
        <authorList>
            <consortium name="DOE Joint Genome Institute"/>
            <person name="Min B."/>
            <person name="Riley R."/>
            <person name="Sierra-Patev S."/>
            <person name="Naranjo-Ortiz M."/>
            <person name="Looney B."/>
            <person name="Konkel Z."/>
            <person name="Slot J.C."/>
            <person name="Sakamoto Y."/>
            <person name="Steenwyk J.L."/>
            <person name="Rokas A."/>
            <person name="Carro J."/>
            <person name="Camarero S."/>
            <person name="Ferreira P."/>
            <person name="Molpeceres G."/>
            <person name="Ruiz-Duenas F.J."/>
            <person name="Serrano A."/>
            <person name="Henrissat B."/>
            <person name="Drula E."/>
            <person name="Hughes K.W."/>
            <person name="Mata J.L."/>
            <person name="Ishikawa N.K."/>
            <person name="Vargas-Isla R."/>
            <person name="Ushijima S."/>
            <person name="Smith C.A."/>
            <person name="Ahrendt S."/>
            <person name="Andreopoulos W."/>
            <person name="He G."/>
            <person name="Labutti K."/>
            <person name="Lipzen A."/>
            <person name="Ng V."/>
            <person name="Sandor L."/>
            <person name="Barry K."/>
            <person name="Martinez A.T."/>
            <person name="Xiao Y."/>
            <person name="Gibbons J.G."/>
            <person name="Terashima K."/>
            <person name="Hibbett D.S."/>
            <person name="Grigoriev I.V."/>
        </authorList>
    </citation>
    <scope>NUCLEOTIDE SEQUENCE</scope>
    <source>
        <strain evidence="2">TFB9207</strain>
    </source>
</reference>
<feature type="region of interest" description="Disordered" evidence="1">
    <location>
        <begin position="24"/>
        <end position="142"/>
    </location>
</feature>
<evidence type="ECO:0000313" key="3">
    <source>
        <dbReference type="Proteomes" id="UP001163846"/>
    </source>
</evidence>
<protein>
    <submittedName>
        <fullName evidence="2">Uncharacterized protein</fullName>
    </submittedName>
</protein>
<dbReference type="AlphaFoldDB" id="A0AA38NUX0"/>